<evidence type="ECO:0000256" key="1">
    <source>
        <dbReference type="SAM" id="Phobius"/>
    </source>
</evidence>
<keyword evidence="1" id="KW-0472">Membrane</keyword>
<dbReference type="AlphaFoldDB" id="A0A160IMB6"/>
<reference evidence="2 3" key="1">
    <citation type="submission" date="2016-04" db="EMBL/GenBank/DDBJ databases">
        <title>Complete genome sequence of Fictibacillus phosphorivorans G25-29, a strain toxic to nematodes.</title>
        <authorList>
            <person name="Zheng Z."/>
        </authorList>
    </citation>
    <scope>NUCLEOTIDE SEQUENCE [LARGE SCALE GENOMIC DNA]</scope>
    <source>
        <strain evidence="2 3">G25-29</strain>
    </source>
</reference>
<keyword evidence="3" id="KW-1185">Reference proteome</keyword>
<sequence>MNQIFRLFFTIVFNLIFGYLFHYLFILFVLLYLYIAEALGWSLDPTLEEGLLIPVLFLTIVISIIYFSIIVLTNVCVWKKTKIKKIHFLFIIILTFSAGFILNGERMDLLIS</sequence>
<organism evidence="2 3">
    <name type="scientific">Fictibacillus phosphorivorans</name>
    <dbReference type="NCBI Taxonomy" id="1221500"/>
    <lineage>
        <taxon>Bacteria</taxon>
        <taxon>Bacillati</taxon>
        <taxon>Bacillota</taxon>
        <taxon>Bacilli</taxon>
        <taxon>Bacillales</taxon>
        <taxon>Fictibacillaceae</taxon>
        <taxon>Fictibacillus</taxon>
    </lineage>
</organism>
<evidence type="ECO:0000313" key="2">
    <source>
        <dbReference type="EMBL" id="ANC77331.1"/>
    </source>
</evidence>
<proteinExistence type="predicted"/>
<evidence type="ECO:0000313" key="3">
    <source>
        <dbReference type="Proteomes" id="UP000076623"/>
    </source>
</evidence>
<dbReference type="STRING" id="1221500.ABE65_011160"/>
<feature type="transmembrane region" description="Helical" evidence="1">
    <location>
        <begin position="86"/>
        <end position="104"/>
    </location>
</feature>
<feature type="transmembrane region" description="Helical" evidence="1">
    <location>
        <begin position="55"/>
        <end position="77"/>
    </location>
</feature>
<gene>
    <name evidence="2" type="ORF">ABE65_011160</name>
</gene>
<accession>A0A160IMB6</accession>
<dbReference type="KEGG" id="fpn:ABE65_011160"/>
<keyword evidence="1" id="KW-1133">Transmembrane helix</keyword>
<dbReference type="EMBL" id="CP015378">
    <property type="protein sequence ID" value="ANC77331.1"/>
    <property type="molecule type" value="Genomic_DNA"/>
</dbReference>
<keyword evidence="1" id="KW-0812">Transmembrane</keyword>
<protein>
    <submittedName>
        <fullName evidence="2">Uncharacterized protein</fullName>
    </submittedName>
</protein>
<feature type="transmembrane region" description="Helical" evidence="1">
    <location>
        <begin position="7"/>
        <end position="35"/>
    </location>
</feature>
<dbReference type="Proteomes" id="UP000076623">
    <property type="component" value="Chromosome"/>
</dbReference>
<name>A0A160IMB6_9BACL</name>